<dbReference type="OrthoDB" id="9811214at2"/>
<evidence type="ECO:0000313" key="2">
    <source>
        <dbReference type="Proteomes" id="UP000221168"/>
    </source>
</evidence>
<dbReference type="GO" id="GO:0016740">
    <property type="term" value="F:transferase activity"/>
    <property type="evidence" value="ECO:0007669"/>
    <property type="project" value="UniProtKB-KW"/>
</dbReference>
<organism evidence="1 2">
    <name type="scientific">Zhengella mangrovi</name>
    <dbReference type="NCBI Taxonomy" id="1982044"/>
    <lineage>
        <taxon>Bacteria</taxon>
        <taxon>Pseudomonadati</taxon>
        <taxon>Pseudomonadota</taxon>
        <taxon>Alphaproteobacteria</taxon>
        <taxon>Hyphomicrobiales</taxon>
        <taxon>Notoacmeibacteraceae</taxon>
        <taxon>Zhengella</taxon>
    </lineage>
</organism>
<name>A0A2G1QNG7_9HYPH</name>
<dbReference type="RefSeq" id="WP_099306393.1">
    <property type="nucleotide sequence ID" value="NZ_PDVP01000005.1"/>
</dbReference>
<dbReference type="Gene3D" id="3.90.550.10">
    <property type="entry name" value="Spore Coat Polysaccharide Biosynthesis Protein SpsA, Chain A"/>
    <property type="match status" value="1"/>
</dbReference>
<dbReference type="InterPro" id="IPR029044">
    <property type="entry name" value="Nucleotide-diphossugar_trans"/>
</dbReference>
<dbReference type="AlphaFoldDB" id="A0A2G1QNG7"/>
<dbReference type="Proteomes" id="UP000221168">
    <property type="component" value="Unassembled WGS sequence"/>
</dbReference>
<reference evidence="1 2" key="1">
    <citation type="submission" date="2017-10" db="EMBL/GenBank/DDBJ databases">
        <title>Sedimentibacterium mangrovi gen. nov., sp. nov., a novel member of family Phyllobacteriacea isolated from mangrove sediment.</title>
        <authorList>
            <person name="Liao H."/>
            <person name="Tian Y."/>
        </authorList>
    </citation>
    <scope>NUCLEOTIDE SEQUENCE [LARGE SCALE GENOMIC DNA]</scope>
    <source>
        <strain evidence="1 2">X9-2-2</strain>
    </source>
</reference>
<accession>A0A2G1QNG7</accession>
<keyword evidence="2" id="KW-1185">Reference proteome</keyword>
<dbReference type="SUPFAM" id="SSF53448">
    <property type="entry name" value="Nucleotide-diphospho-sugar transferases"/>
    <property type="match status" value="1"/>
</dbReference>
<evidence type="ECO:0000313" key="1">
    <source>
        <dbReference type="EMBL" id="PHP67073.1"/>
    </source>
</evidence>
<protein>
    <submittedName>
        <fullName evidence="1">Glycosyl transferase family 2</fullName>
    </submittedName>
</protein>
<gene>
    <name evidence="1" type="ORF">CSC94_11015</name>
</gene>
<sequence length="171" mass="18539">MLTVLIETHNDEEPLARTLATLVPAAVEGLVRDVIVCDRQSTDHTHKVADHAGCVFVAGGDLAAAIRRARAEWILFLEPGARMIDGWMDPVIAHAGHMTTPARFSRAREDRPGFFTRVFSARRPLSDGLVITKRQAAALAKNAKTSDAVARGLATRKLSGLISPAPSRARR</sequence>
<proteinExistence type="predicted"/>
<dbReference type="EMBL" id="PDVP01000005">
    <property type="protein sequence ID" value="PHP67073.1"/>
    <property type="molecule type" value="Genomic_DNA"/>
</dbReference>
<comment type="caution">
    <text evidence="1">The sequence shown here is derived from an EMBL/GenBank/DDBJ whole genome shotgun (WGS) entry which is preliminary data.</text>
</comment>
<keyword evidence="1" id="KW-0808">Transferase</keyword>